<evidence type="ECO:0000256" key="5">
    <source>
        <dbReference type="ARBA" id="ARBA00022840"/>
    </source>
</evidence>
<keyword evidence="3" id="KW-0436">Ligase</keyword>
<evidence type="ECO:0000256" key="8">
    <source>
        <dbReference type="ARBA" id="ARBA00029936"/>
    </source>
</evidence>
<keyword evidence="5" id="KW-0067">ATP-binding</keyword>
<accession>A0A401RII2</accession>
<dbReference type="Proteomes" id="UP000287033">
    <property type="component" value="Unassembled WGS sequence"/>
</dbReference>
<dbReference type="EC" id="6.1.1.9" evidence="2"/>
<dbReference type="InterPro" id="IPR010978">
    <property type="entry name" value="tRNA-bd_arm"/>
</dbReference>
<evidence type="ECO:0000256" key="3">
    <source>
        <dbReference type="ARBA" id="ARBA00022598"/>
    </source>
</evidence>
<dbReference type="Gene3D" id="1.10.287.380">
    <property type="entry name" value="Valyl-tRNA synthetase, C-terminal domain"/>
    <property type="match status" value="1"/>
</dbReference>
<keyword evidence="9" id="KW-0175">Coiled coil</keyword>
<evidence type="ECO:0000256" key="9">
    <source>
        <dbReference type="SAM" id="Coils"/>
    </source>
</evidence>
<dbReference type="EMBL" id="BEZZ01004289">
    <property type="protein sequence ID" value="GCC17963.1"/>
    <property type="molecule type" value="Genomic_DNA"/>
</dbReference>
<dbReference type="STRING" id="137246.A0A401RII2"/>
<dbReference type="InterPro" id="IPR037118">
    <property type="entry name" value="Val-tRNA_synth_C_sf"/>
</dbReference>
<proteinExistence type="inferred from homology"/>
<evidence type="ECO:0000256" key="1">
    <source>
        <dbReference type="ARBA" id="ARBA00005594"/>
    </source>
</evidence>
<evidence type="ECO:0000259" key="10">
    <source>
        <dbReference type="Pfam" id="PF00133"/>
    </source>
</evidence>
<organism evidence="11 12">
    <name type="scientific">Chiloscyllium punctatum</name>
    <name type="common">Brownbanded bambooshark</name>
    <name type="synonym">Hemiscyllium punctatum</name>
    <dbReference type="NCBI Taxonomy" id="137246"/>
    <lineage>
        <taxon>Eukaryota</taxon>
        <taxon>Metazoa</taxon>
        <taxon>Chordata</taxon>
        <taxon>Craniata</taxon>
        <taxon>Vertebrata</taxon>
        <taxon>Chondrichthyes</taxon>
        <taxon>Elasmobranchii</taxon>
        <taxon>Galeomorphii</taxon>
        <taxon>Galeoidea</taxon>
        <taxon>Orectolobiformes</taxon>
        <taxon>Hemiscylliidae</taxon>
        <taxon>Chiloscyllium</taxon>
    </lineage>
</organism>
<feature type="coiled-coil region" evidence="9">
    <location>
        <begin position="210"/>
        <end position="279"/>
    </location>
</feature>
<dbReference type="GO" id="GO:0006438">
    <property type="term" value="P:valyl-tRNA aminoacylation"/>
    <property type="evidence" value="ECO:0007669"/>
    <property type="project" value="InterPro"/>
</dbReference>
<dbReference type="GO" id="GO:0005524">
    <property type="term" value="F:ATP binding"/>
    <property type="evidence" value="ECO:0007669"/>
    <property type="project" value="UniProtKB-KW"/>
</dbReference>
<dbReference type="SUPFAM" id="SSF46589">
    <property type="entry name" value="tRNA-binding arm"/>
    <property type="match status" value="1"/>
</dbReference>
<evidence type="ECO:0000256" key="4">
    <source>
        <dbReference type="ARBA" id="ARBA00022741"/>
    </source>
</evidence>
<evidence type="ECO:0000313" key="11">
    <source>
        <dbReference type="EMBL" id="GCC17963.1"/>
    </source>
</evidence>
<dbReference type="GO" id="GO:0004832">
    <property type="term" value="F:valine-tRNA ligase activity"/>
    <property type="evidence" value="ECO:0007669"/>
    <property type="project" value="UniProtKB-EC"/>
</dbReference>
<keyword evidence="6" id="KW-0648">Protein biosynthesis</keyword>
<dbReference type="PANTHER" id="PTHR11946:SF109">
    <property type="entry name" value="VALINE--TRNA LIGASE"/>
    <property type="match status" value="1"/>
</dbReference>
<dbReference type="SUPFAM" id="SSF47323">
    <property type="entry name" value="Anticodon-binding domain of a subclass of class I aminoacyl-tRNA synthetases"/>
    <property type="match status" value="1"/>
</dbReference>
<dbReference type="AlphaFoldDB" id="A0A401RII2"/>
<dbReference type="InterPro" id="IPR009080">
    <property type="entry name" value="tRNAsynth_Ia_anticodon-bd"/>
</dbReference>
<name>A0A401RII2_CHIPU</name>
<comment type="similarity">
    <text evidence="1">Belongs to the class-I aminoacyl-tRNA synthetase family.</text>
</comment>
<dbReference type="Pfam" id="PF00133">
    <property type="entry name" value="tRNA-synt_1"/>
    <property type="match status" value="1"/>
</dbReference>
<reference evidence="11 12" key="1">
    <citation type="journal article" date="2018" name="Nat. Ecol. Evol.">
        <title>Shark genomes provide insights into elasmobranch evolution and the origin of vertebrates.</title>
        <authorList>
            <person name="Hara Y"/>
            <person name="Yamaguchi K"/>
            <person name="Onimaru K"/>
            <person name="Kadota M"/>
            <person name="Koyanagi M"/>
            <person name="Keeley SD"/>
            <person name="Tatsumi K"/>
            <person name="Tanaka K"/>
            <person name="Motone F"/>
            <person name="Kageyama Y"/>
            <person name="Nozu R"/>
            <person name="Adachi N"/>
            <person name="Nishimura O"/>
            <person name="Nakagawa R"/>
            <person name="Tanegashima C"/>
            <person name="Kiyatake I"/>
            <person name="Matsumoto R"/>
            <person name="Murakumo K"/>
            <person name="Nishida K"/>
            <person name="Terakita A"/>
            <person name="Kuratani S"/>
            <person name="Sato K"/>
            <person name="Hyodo S Kuraku.S."/>
        </authorList>
    </citation>
    <scope>NUCLEOTIDE SEQUENCE [LARGE SCALE GENOMIC DNA]</scope>
</reference>
<keyword evidence="4" id="KW-0547">Nucleotide-binding</keyword>
<dbReference type="FunFam" id="1.10.287.380:FF:000002">
    <property type="entry name" value="Valine--tRNA ligase"/>
    <property type="match status" value="1"/>
</dbReference>
<dbReference type="InterPro" id="IPR002300">
    <property type="entry name" value="aa-tRNA-synth_Ia"/>
</dbReference>
<dbReference type="PANTHER" id="PTHR11946">
    <property type="entry name" value="VALYL-TRNA SYNTHETASES"/>
    <property type="match status" value="1"/>
</dbReference>
<dbReference type="OrthoDB" id="629407at2759"/>
<dbReference type="Gene3D" id="1.10.730.10">
    <property type="entry name" value="Isoleucyl-tRNA Synthetase, Domain 1"/>
    <property type="match status" value="1"/>
</dbReference>
<sequence length="280" mass="31482">MSKSLGNVIDPLDVIFGITLEGLHAQLLDSNLDPVEIERAKAGQKSDYPVGIPECGTDALRFALCAYTSQGRDINLDVNRILGYRHFCNKLWNATKFAIRGLGENFKPEGRAQYCWRNEELDRTVEFVMTIIRAIRSLRADYNLTKTKAGCYLSCSDEGTAAQLNPFSSYIQTLSSSKSVTFLVNEECPDGCAMVIASDRCTVHLMLKGLIDAEKEVTKLRAKQADVQKQIAKLREKISKADYSTKVPQKIQELDAEKLKQMETELQKVEEGIRNFEKMI</sequence>
<dbReference type="SUPFAM" id="SSF52374">
    <property type="entry name" value="Nucleotidylyl transferase"/>
    <property type="match status" value="1"/>
</dbReference>
<keyword evidence="7" id="KW-0030">Aminoacyl-tRNA synthetase</keyword>
<gene>
    <name evidence="11" type="ORF">chiPu_0021603</name>
</gene>
<evidence type="ECO:0000256" key="7">
    <source>
        <dbReference type="ARBA" id="ARBA00023146"/>
    </source>
</evidence>
<protein>
    <recommendedName>
        <fullName evidence="2">valine--tRNA ligase</fullName>
        <ecNumber evidence="2">6.1.1.9</ecNumber>
    </recommendedName>
    <alternativeName>
        <fullName evidence="8">Valyl-tRNA synthetase</fullName>
    </alternativeName>
</protein>
<dbReference type="InterPro" id="IPR002303">
    <property type="entry name" value="Valyl-tRNA_ligase"/>
</dbReference>
<comment type="caution">
    <text evidence="11">The sequence shown here is derived from an EMBL/GenBank/DDBJ whole genome shotgun (WGS) entry which is preliminary data.</text>
</comment>
<evidence type="ECO:0000313" key="12">
    <source>
        <dbReference type="Proteomes" id="UP000287033"/>
    </source>
</evidence>
<dbReference type="GO" id="GO:0005829">
    <property type="term" value="C:cytosol"/>
    <property type="evidence" value="ECO:0007669"/>
    <property type="project" value="TreeGrafter"/>
</dbReference>
<evidence type="ECO:0000256" key="6">
    <source>
        <dbReference type="ARBA" id="ARBA00022917"/>
    </source>
</evidence>
<evidence type="ECO:0000256" key="2">
    <source>
        <dbReference type="ARBA" id="ARBA00013169"/>
    </source>
</evidence>
<feature type="domain" description="Aminoacyl-tRNA synthetase class Ia" evidence="10">
    <location>
        <begin position="1"/>
        <end position="77"/>
    </location>
</feature>
<keyword evidence="12" id="KW-1185">Reference proteome</keyword>